<name>A0A381WBJ4_9ZZZZ</name>
<feature type="non-terminal residue" evidence="2">
    <location>
        <position position="1"/>
    </location>
</feature>
<organism evidence="2">
    <name type="scientific">marine metagenome</name>
    <dbReference type="NCBI Taxonomy" id="408172"/>
    <lineage>
        <taxon>unclassified sequences</taxon>
        <taxon>metagenomes</taxon>
        <taxon>ecological metagenomes</taxon>
    </lineage>
</organism>
<gene>
    <name evidence="2" type="ORF">METZ01_LOCUS102706</name>
</gene>
<accession>A0A381WBJ4</accession>
<sequence length="179" mass="19998">RLMTGLGFMETLNSTLASEQILYEMTNRDSSQIISVASSKSQEHTILRDSILPGLLENLSKNIHETYPQKFFESGIVFSKGSPIKETTNLACVSASEETNFSEMKSILQSLLRIGFSIKCETKTLLKHALFSQGRVAEIVVNKKTVGYIGELDSKVLENFKIRTRVVGFEIKLNGLIFD</sequence>
<proteinExistence type="predicted"/>
<dbReference type="AlphaFoldDB" id="A0A381WBJ4"/>
<evidence type="ECO:0000313" key="2">
    <source>
        <dbReference type="EMBL" id="SVA49852.1"/>
    </source>
</evidence>
<dbReference type="GO" id="GO:0009328">
    <property type="term" value="C:phenylalanine-tRNA ligase complex"/>
    <property type="evidence" value="ECO:0007669"/>
    <property type="project" value="TreeGrafter"/>
</dbReference>
<dbReference type="PANTHER" id="PTHR10947">
    <property type="entry name" value="PHENYLALANYL-TRNA SYNTHETASE BETA CHAIN AND LEUCINE-RICH REPEAT-CONTAINING PROTEIN 47"/>
    <property type="match status" value="1"/>
</dbReference>
<dbReference type="EMBL" id="UINC01011281">
    <property type="protein sequence ID" value="SVA49852.1"/>
    <property type="molecule type" value="Genomic_DNA"/>
</dbReference>
<dbReference type="InterPro" id="IPR041616">
    <property type="entry name" value="PheRS_beta_core"/>
</dbReference>
<feature type="domain" description="Phenylalanyl tRNA synthetase beta chain core" evidence="1">
    <location>
        <begin position="2"/>
        <end position="173"/>
    </location>
</feature>
<protein>
    <recommendedName>
        <fullName evidence="1">Phenylalanyl tRNA synthetase beta chain core domain-containing protein</fullName>
    </recommendedName>
</protein>
<dbReference type="SUPFAM" id="SSF55681">
    <property type="entry name" value="Class II aaRS and biotin synthetases"/>
    <property type="match status" value="1"/>
</dbReference>
<dbReference type="GO" id="GO:0006432">
    <property type="term" value="P:phenylalanyl-tRNA aminoacylation"/>
    <property type="evidence" value="ECO:0007669"/>
    <property type="project" value="InterPro"/>
</dbReference>
<dbReference type="InterPro" id="IPR045060">
    <property type="entry name" value="Phe-tRNA-ligase_IIc_bsu"/>
</dbReference>
<dbReference type="Pfam" id="PF17759">
    <property type="entry name" value="tRNA_synthFbeta"/>
    <property type="match status" value="1"/>
</dbReference>
<reference evidence="2" key="1">
    <citation type="submission" date="2018-05" db="EMBL/GenBank/DDBJ databases">
        <authorList>
            <person name="Lanie J.A."/>
            <person name="Ng W.-L."/>
            <person name="Kazmierczak K.M."/>
            <person name="Andrzejewski T.M."/>
            <person name="Davidsen T.M."/>
            <person name="Wayne K.J."/>
            <person name="Tettelin H."/>
            <person name="Glass J.I."/>
            <person name="Rusch D."/>
            <person name="Podicherti R."/>
            <person name="Tsui H.-C.T."/>
            <person name="Winkler M.E."/>
        </authorList>
    </citation>
    <scope>NUCLEOTIDE SEQUENCE</scope>
</reference>
<dbReference type="PANTHER" id="PTHR10947:SF0">
    <property type="entry name" value="PHENYLALANINE--TRNA LIGASE BETA SUBUNIT"/>
    <property type="match status" value="1"/>
</dbReference>
<dbReference type="CDD" id="cd00769">
    <property type="entry name" value="PheRS_beta_core"/>
    <property type="match status" value="1"/>
</dbReference>
<dbReference type="GO" id="GO:0004826">
    <property type="term" value="F:phenylalanine-tRNA ligase activity"/>
    <property type="evidence" value="ECO:0007669"/>
    <property type="project" value="InterPro"/>
</dbReference>
<dbReference type="Gene3D" id="3.30.930.10">
    <property type="entry name" value="Bira Bifunctional Protein, Domain 2"/>
    <property type="match status" value="1"/>
</dbReference>
<dbReference type="InterPro" id="IPR045864">
    <property type="entry name" value="aa-tRNA-synth_II/BPL/LPL"/>
</dbReference>
<evidence type="ECO:0000259" key="1">
    <source>
        <dbReference type="Pfam" id="PF17759"/>
    </source>
</evidence>